<accession>A0AA40HU94</accession>
<dbReference type="PROSITE" id="PS51257">
    <property type="entry name" value="PROKAR_LIPOPROTEIN"/>
    <property type="match status" value="1"/>
</dbReference>
<feature type="region of interest" description="Disordered" evidence="1">
    <location>
        <begin position="198"/>
        <end position="217"/>
    </location>
</feature>
<dbReference type="AlphaFoldDB" id="A0AA40HU94"/>
<dbReference type="Proteomes" id="UP001177744">
    <property type="component" value="Unassembled WGS sequence"/>
</dbReference>
<dbReference type="GO" id="GO:0034472">
    <property type="term" value="P:snRNA 3'-end processing"/>
    <property type="evidence" value="ECO:0007669"/>
    <property type="project" value="TreeGrafter"/>
</dbReference>
<organism evidence="2 3">
    <name type="scientific">Cnephaeus nilssonii</name>
    <name type="common">Northern bat</name>
    <name type="synonym">Eptesicus nilssonii</name>
    <dbReference type="NCBI Taxonomy" id="3371016"/>
    <lineage>
        <taxon>Eukaryota</taxon>
        <taxon>Metazoa</taxon>
        <taxon>Chordata</taxon>
        <taxon>Craniata</taxon>
        <taxon>Vertebrata</taxon>
        <taxon>Euteleostomi</taxon>
        <taxon>Mammalia</taxon>
        <taxon>Eutheria</taxon>
        <taxon>Laurasiatheria</taxon>
        <taxon>Chiroptera</taxon>
        <taxon>Yangochiroptera</taxon>
        <taxon>Vespertilionidae</taxon>
        <taxon>Cnephaeus</taxon>
    </lineage>
</organism>
<feature type="compositionally biased region" description="Acidic residues" evidence="1">
    <location>
        <begin position="263"/>
        <end position="289"/>
    </location>
</feature>
<evidence type="ECO:0000313" key="3">
    <source>
        <dbReference type="Proteomes" id="UP001177744"/>
    </source>
</evidence>
<protein>
    <submittedName>
        <fullName evidence="2">Uncharacterized protein</fullName>
    </submittedName>
</protein>
<dbReference type="InterPro" id="IPR051776">
    <property type="entry name" value="Integrator_subunit_12"/>
</dbReference>
<sequence length="598" mass="65481">MGIAEVRSICMFLYYKDSILQAAASAACTAAAAALGPPHLHPRATAAPLRSALPSSAAPRPDGGWPVENCCWRKTGAGSHAIGHPEFRHQRLPPAAWVLPQRWPFRLAPRLAPHLSLVPPPHLLHHPAYRAINRGQAPRLAPSAPGSRAQLHPPPPPLVTVCGVIGGAIRPLLAPALIWRHPLTCSPILPWSRTCRGPSGPAAPPLPPAASATSPTSSMFHAAPWWSAHIIKPRKKAMESSSNSDSDSGTSSDTSSEGISSSDSDDLEEDEEEDQSIEETEDDDSDSEMEQFRGTDSDIPSSKDSEDSNEDEEEEDEEEDEEDEEDDESDDSQSESDSNSESDTEGSEEDDDDDKDQDESDKIARQAAQIKLLRKLQKQEQARVAKEAKKQQAIMAAEEKRKQKEQIKIMKQQDRGLAHGWARRPALMGAPYQGGGPRWGLGPAEAKKKKKEEAANAKLLEAEKRIKEKERLKQEKRDEKRLNKERKLEQRRIELEIAKELKKPNEDMCLADQKPAAPGQCWGSKGICEVSGSFRQVGSSLSLACRDHAETSSPTSPEGSWNAKGTLKSVARQLLIEHLPLVVSAHHTTGWSASWLVA</sequence>
<proteinExistence type="predicted"/>
<evidence type="ECO:0000256" key="1">
    <source>
        <dbReference type="SAM" id="MobiDB-lite"/>
    </source>
</evidence>
<gene>
    <name evidence="2" type="ORF">QTO34_002980</name>
</gene>
<dbReference type="PANTHER" id="PTHR13415:SF3">
    <property type="entry name" value="BROMODOMAIN ADJACENT TO ZINC FINGER DOMAIN 2B"/>
    <property type="match status" value="1"/>
</dbReference>
<feature type="region of interest" description="Disordered" evidence="1">
    <location>
        <begin position="428"/>
        <end position="453"/>
    </location>
</feature>
<keyword evidence="3" id="KW-1185">Reference proteome</keyword>
<feature type="compositionally biased region" description="Basic and acidic residues" evidence="1">
    <location>
        <begin position="290"/>
        <end position="306"/>
    </location>
</feature>
<dbReference type="GO" id="GO:0032039">
    <property type="term" value="C:integrator complex"/>
    <property type="evidence" value="ECO:0007669"/>
    <property type="project" value="TreeGrafter"/>
</dbReference>
<dbReference type="PANTHER" id="PTHR13415">
    <property type="entry name" value="NUCLEAR FACTOR-RELATED"/>
    <property type="match status" value="1"/>
</dbReference>
<evidence type="ECO:0000313" key="2">
    <source>
        <dbReference type="EMBL" id="KAK1336942.1"/>
    </source>
</evidence>
<feature type="region of interest" description="Disordered" evidence="1">
    <location>
        <begin position="236"/>
        <end position="366"/>
    </location>
</feature>
<feature type="compositionally biased region" description="Acidic residues" evidence="1">
    <location>
        <begin position="307"/>
        <end position="359"/>
    </location>
</feature>
<feature type="compositionally biased region" description="Low complexity" evidence="1">
    <location>
        <begin position="239"/>
        <end position="262"/>
    </location>
</feature>
<comment type="caution">
    <text evidence="2">The sequence shown here is derived from an EMBL/GenBank/DDBJ whole genome shotgun (WGS) entry which is preliminary data.</text>
</comment>
<dbReference type="EMBL" id="JAULJE010000012">
    <property type="protein sequence ID" value="KAK1336942.1"/>
    <property type="molecule type" value="Genomic_DNA"/>
</dbReference>
<name>A0AA40HU94_CNENI</name>
<reference evidence="2" key="1">
    <citation type="submission" date="2023-06" db="EMBL/GenBank/DDBJ databases">
        <title>Reference genome for the Northern bat (Eptesicus nilssonii), a most northern bat species.</title>
        <authorList>
            <person name="Laine V.N."/>
            <person name="Pulliainen A.T."/>
            <person name="Lilley T.M."/>
        </authorList>
    </citation>
    <scope>NUCLEOTIDE SEQUENCE</scope>
    <source>
        <strain evidence="2">BLF_Eptnil</strain>
        <tissue evidence="2">Kidney</tissue>
    </source>
</reference>